<dbReference type="GO" id="GO:1990229">
    <property type="term" value="C:iron-sulfur cluster assembly complex"/>
    <property type="evidence" value="ECO:0007669"/>
    <property type="project" value="UniProtKB-ARBA"/>
</dbReference>
<keyword evidence="1" id="KW-0479">Metal-binding</keyword>
<evidence type="ECO:0000313" key="4">
    <source>
        <dbReference type="EMBL" id="MBW8726981.1"/>
    </source>
</evidence>
<evidence type="ECO:0000256" key="2">
    <source>
        <dbReference type="ARBA" id="ARBA00023004"/>
    </source>
</evidence>
<dbReference type="InterPro" id="IPR017870">
    <property type="entry name" value="FeS_cluster_insertion_CS"/>
</dbReference>
<name>A0A952KIP6_9PROT</name>
<dbReference type="Proteomes" id="UP000700706">
    <property type="component" value="Unassembled WGS sequence"/>
</dbReference>
<protein>
    <submittedName>
        <fullName evidence="4">Iron-sulfur cluster insertion protein ErpA</fullName>
    </submittedName>
</protein>
<dbReference type="PROSITE" id="PS01152">
    <property type="entry name" value="HESB"/>
    <property type="match status" value="1"/>
</dbReference>
<dbReference type="PANTHER" id="PTHR43011">
    <property type="entry name" value="IRON-SULFUR CLUSTER ASSEMBLY 2 HOMOLOG, MITOCHONDRIAL"/>
    <property type="match status" value="1"/>
</dbReference>
<dbReference type="FunFam" id="2.60.300.12:FF:000006">
    <property type="entry name" value="Iron-sulfur cluster assembly 2 mitochondrial"/>
    <property type="match status" value="1"/>
</dbReference>
<reference evidence="4" key="1">
    <citation type="submission" date="2020-06" db="EMBL/GenBank/DDBJ databases">
        <title>Stable isotope informed genome-resolved metagenomics uncovers potential trophic interactions in rhizosphere soil.</title>
        <authorList>
            <person name="Starr E.P."/>
            <person name="Shi S."/>
            <person name="Blazewicz S.J."/>
            <person name="Koch B.J."/>
            <person name="Probst A.J."/>
            <person name="Hungate B.A."/>
            <person name="Pett-Ridge J."/>
            <person name="Firestone M.K."/>
            <person name="Banfield J.F."/>
        </authorList>
    </citation>
    <scope>NUCLEOTIDE SEQUENCE</scope>
    <source>
        <strain evidence="4">YM_69_17</strain>
    </source>
</reference>
<evidence type="ECO:0000313" key="5">
    <source>
        <dbReference type="Proteomes" id="UP000700706"/>
    </source>
</evidence>
<dbReference type="GO" id="GO:0016226">
    <property type="term" value="P:iron-sulfur cluster assembly"/>
    <property type="evidence" value="ECO:0007669"/>
    <property type="project" value="InterPro"/>
</dbReference>
<dbReference type="InterPro" id="IPR000361">
    <property type="entry name" value="ATAP_core_dom"/>
</dbReference>
<organism evidence="4 5">
    <name type="scientific">Inquilinus limosus</name>
    <dbReference type="NCBI Taxonomy" id="171674"/>
    <lineage>
        <taxon>Bacteria</taxon>
        <taxon>Pseudomonadati</taxon>
        <taxon>Pseudomonadota</taxon>
        <taxon>Alphaproteobacteria</taxon>
        <taxon>Rhodospirillales</taxon>
        <taxon>Rhodospirillaceae</taxon>
        <taxon>Inquilinus</taxon>
    </lineage>
</organism>
<dbReference type="InterPro" id="IPR035903">
    <property type="entry name" value="HesB-like_dom_sf"/>
</dbReference>
<dbReference type="NCBIfam" id="TIGR00049">
    <property type="entry name" value="iron-sulfur cluster assembly accessory protein"/>
    <property type="match status" value="1"/>
</dbReference>
<dbReference type="InterPro" id="IPR016092">
    <property type="entry name" value="ATAP"/>
</dbReference>
<dbReference type="Gene3D" id="2.60.300.12">
    <property type="entry name" value="HesB-like domain"/>
    <property type="match status" value="1"/>
</dbReference>
<dbReference type="SUPFAM" id="SSF89360">
    <property type="entry name" value="HesB-like domain"/>
    <property type="match status" value="1"/>
</dbReference>
<keyword evidence="2" id="KW-0408">Iron</keyword>
<dbReference type="Pfam" id="PF01521">
    <property type="entry name" value="Fe-S_biosyn"/>
    <property type="match status" value="1"/>
</dbReference>
<evidence type="ECO:0000259" key="3">
    <source>
        <dbReference type="Pfam" id="PF01521"/>
    </source>
</evidence>
<sequence length="117" mass="12446">MGLAMPDDGRILNLTESAARRIAELRRAESNDALMLRIAVSGGGCSGFQYGFSFDDKVNGDDLTFRRDDVTVVVDDTSLDLLAGAEIDYVEELIGASFQVKNPNASSSCGCGTSFAL</sequence>
<dbReference type="EMBL" id="JAEKLZ010000246">
    <property type="protein sequence ID" value="MBW8726981.1"/>
    <property type="molecule type" value="Genomic_DNA"/>
</dbReference>
<accession>A0A952KIP6</accession>
<dbReference type="PANTHER" id="PTHR43011:SF1">
    <property type="entry name" value="IRON-SULFUR CLUSTER ASSEMBLY 2 HOMOLOG, MITOCHONDRIAL"/>
    <property type="match status" value="1"/>
</dbReference>
<dbReference type="GO" id="GO:0051537">
    <property type="term" value="F:2 iron, 2 sulfur cluster binding"/>
    <property type="evidence" value="ECO:0007669"/>
    <property type="project" value="TreeGrafter"/>
</dbReference>
<dbReference type="NCBIfam" id="NF010147">
    <property type="entry name" value="PRK13623.1"/>
    <property type="match status" value="1"/>
</dbReference>
<gene>
    <name evidence="4" type="primary">erpA</name>
    <name evidence="4" type="ORF">JF625_17775</name>
</gene>
<feature type="domain" description="Core" evidence="3">
    <location>
        <begin position="12"/>
        <end position="112"/>
    </location>
</feature>
<dbReference type="GO" id="GO:0051539">
    <property type="term" value="F:4 iron, 4 sulfur cluster binding"/>
    <property type="evidence" value="ECO:0007669"/>
    <property type="project" value="TreeGrafter"/>
</dbReference>
<dbReference type="AlphaFoldDB" id="A0A952KIP6"/>
<dbReference type="GO" id="GO:0005506">
    <property type="term" value="F:iron ion binding"/>
    <property type="evidence" value="ECO:0007669"/>
    <property type="project" value="TreeGrafter"/>
</dbReference>
<evidence type="ECO:0000256" key="1">
    <source>
        <dbReference type="ARBA" id="ARBA00022723"/>
    </source>
</evidence>
<comment type="caution">
    <text evidence="4">The sequence shown here is derived from an EMBL/GenBank/DDBJ whole genome shotgun (WGS) entry which is preliminary data.</text>
</comment>
<proteinExistence type="predicted"/>